<keyword evidence="1 2" id="KW-0597">Phosphoprotein</keyword>
<dbReference type="Pfam" id="PF02518">
    <property type="entry name" value="HATPase_c"/>
    <property type="match status" value="1"/>
</dbReference>
<keyword evidence="3" id="KW-1133">Transmembrane helix</keyword>
<feature type="domain" description="Response regulatory" evidence="5">
    <location>
        <begin position="695"/>
        <end position="807"/>
    </location>
</feature>
<keyword evidence="3" id="KW-0812">Transmembrane</keyword>
<dbReference type="Pfam" id="PF00072">
    <property type="entry name" value="Response_reg"/>
    <property type="match status" value="1"/>
</dbReference>
<accession>A0A8S1QZB2</accession>
<feature type="transmembrane region" description="Helical" evidence="3">
    <location>
        <begin position="163"/>
        <end position="181"/>
    </location>
</feature>
<feature type="modified residue" description="4-aspartylphosphate" evidence="2">
    <location>
        <position position="745"/>
    </location>
</feature>
<feature type="transmembrane region" description="Helical" evidence="3">
    <location>
        <begin position="140"/>
        <end position="156"/>
    </location>
</feature>
<reference evidence="6" key="1">
    <citation type="submission" date="2021-01" db="EMBL/GenBank/DDBJ databases">
        <authorList>
            <consortium name="Genoscope - CEA"/>
            <person name="William W."/>
        </authorList>
    </citation>
    <scope>NUCLEOTIDE SEQUENCE</scope>
</reference>
<dbReference type="Pfam" id="PF00512">
    <property type="entry name" value="HisKA"/>
    <property type="match status" value="1"/>
</dbReference>
<proteinExistence type="predicted"/>
<gene>
    <name evidence="6" type="ORF">PSON_ATCC_30995.1.T1230009</name>
</gene>
<dbReference type="SMART" id="SM00388">
    <property type="entry name" value="HisKA"/>
    <property type="match status" value="1"/>
</dbReference>
<dbReference type="PROSITE" id="PS50109">
    <property type="entry name" value="HIS_KIN"/>
    <property type="match status" value="1"/>
</dbReference>
<dbReference type="InterPro" id="IPR005467">
    <property type="entry name" value="His_kinase_dom"/>
</dbReference>
<dbReference type="EMBL" id="CAJJDN010000123">
    <property type="protein sequence ID" value="CAD8119820.1"/>
    <property type="molecule type" value="Genomic_DNA"/>
</dbReference>
<name>A0A8S1QZB2_9CILI</name>
<keyword evidence="7" id="KW-1185">Reference proteome</keyword>
<evidence type="ECO:0000313" key="6">
    <source>
        <dbReference type="EMBL" id="CAD8119820.1"/>
    </source>
</evidence>
<comment type="caution">
    <text evidence="6">The sequence shown here is derived from an EMBL/GenBank/DDBJ whole genome shotgun (WGS) entry which is preliminary data.</text>
</comment>
<dbReference type="GO" id="GO:0000155">
    <property type="term" value="F:phosphorelay sensor kinase activity"/>
    <property type="evidence" value="ECO:0007669"/>
    <property type="project" value="InterPro"/>
</dbReference>
<dbReference type="PROSITE" id="PS50110">
    <property type="entry name" value="RESPONSE_REGULATORY"/>
    <property type="match status" value="1"/>
</dbReference>
<dbReference type="AlphaFoldDB" id="A0A8S1QZB2"/>
<dbReference type="InterPro" id="IPR050956">
    <property type="entry name" value="2C_system_His_kinase"/>
</dbReference>
<protein>
    <submittedName>
        <fullName evidence="6">Uncharacterized protein</fullName>
    </submittedName>
</protein>
<dbReference type="InterPro" id="IPR003661">
    <property type="entry name" value="HisK_dim/P_dom"/>
</dbReference>
<dbReference type="OrthoDB" id="60033at2759"/>
<dbReference type="CDD" id="cd00082">
    <property type="entry name" value="HisKA"/>
    <property type="match status" value="1"/>
</dbReference>
<organism evidence="6 7">
    <name type="scientific">Paramecium sonneborni</name>
    <dbReference type="NCBI Taxonomy" id="65129"/>
    <lineage>
        <taxon>Eukaryota</taxon>
        <taxon>Sar</taxon>
        <taxon>Alveolata</taxon>
        <taxon>Ciliophora</taxon>
        <taxon>Intramacronucleata</taxon>
        <taxon>Oligohymenophorea</taxon>
        <taxon>Peniculida</taxon>
        <taxon>Parameciidae</taxon>
        <taxon>Paramecium</taxon>
    </lineage>
</organism>
<evidence type="ECO:0000313" key="7">
    <source>
        <dbReference type="Proteomes" id="UP000692954"/>
    </source>
</evidence>
<evidence type="ECO:0000256" key="2">
    <source>
        <dbReference type="PROSITE-ProRule" id="PRU00169"/>
    </source>
</evidence>
<feature type="transmembrane region" description="Helical" evidence="3">
    <location>
        <begin position="102"/>
        <end position="120"/>
    </location>
</feature>
<evidence type="ECO:0000259" key="4">
    <source>
        <dbReference type="PROSITE" id="PS50109"/>
    </source>
</evidence>
<sequence>MQFLSQLQRNLQSENVFLNPTLNFKDKNVQKSFKAFQKQLNKSTMILIETFKMFLELALTISGLLQDSQSIQSQILIVFPLSSLLQIWSLQRNSKYNDYCKIIHVLALHIFLSFYANQFLTDGYVQLYYIYVTQSLNNKKYLISYFAIMQIIYLYFQNYCNWILIPFQWIFIFTIAISIYLRERRKLVYFFENFNFSHDLSYQEAVLNHSLQQNLFVIKLNQDSSFQDQFQVLFVNQACEKEFAAIQEIYQRTTEIQIINNKEQHNTQCNLKVNQSQEFLQNNLKASRSGQINIIDKPFSLNQMLNLYINNSQNKDLQDNLPLQLTGLITNQQNNLQKTYDILVSPCIWKHQKSYIVSLIEITDKIKICELEKLDQYKDNILATVSHDLKNPIGVVQSMITLVQDNLYQLSEIQTNLDIQQKIQSCCNFLEMCQTNVKIIQSFVNDLQDFAQIKKQKLKLSISQLDILQLIREVKNVFQIQIEKKNLQLEIVSNLQQSNQCNNDPLRIKQILFNLLSNAIKFTSKGKILITFCDNIEDIIKFSKNVKEQIETNKSVVDINTLLKSQQSLILCTVSDNGSGMSQEIQRRLFRNFATYDNDSNINKNGVGLGLIICKQLCGYIGPLQYIYLQSQVGVGSTFQFVIYKNYDKQHLCQQDQFSVDSIDYDQANSPYKNIFSTNRLVGGYKKIKKRDQLQVLIVDDESFNIMLLKIQLQKIGIKKVDSAFGGQEALDLVMKQNYDIIFLDLNMPNMNGLQCMIEIKKINSDIKIYILTAFNDRKTQQICLNAGANKLLQKPLNSQEIELLFM</sequence>
<dbReference type="InterPro" id="IPR003594">
    <property type="entry name" value="HATPase_dom"/>
</dbReference>
<feature type="domain" description="Histidine kinase" evidence="4">
    <location>
        <begin position="384"/>
        <end position="647"/>
    </location>
</feature>
<dbReference type="Proteomes" id="UP000692954">
    <property type="component" value="Unassembled WGS sequence"/>
</dbReference>
<dbReference type="PANTHER" id="PTHR43719">
    <property type="entry name" value="TWO-COMPONENT HISTIDINE KINASE"/>
    <property type="match status" value="1"/>
</dbReference>
<dbReference type="SMART" id="SM00387">
    <property type="entry name" value="HATPase_c"/>
    <property type="match status" value="1"/>
</dbReference>
<dbReference type="PANTHER" id="PTHR43719:SF28">
    <property type="entry name" value="PEROXIDE STRESS-ACTIVATED HISTIDINE KINASE MAK1-RELATED"/>
    <property type="match status" value="1"/>
</dbReference>
<evidence type="ECO:0000256" key="1">
    <source>
        <dbReference type="ARBA" id="ARBA00022553"/>
    </source>
</evidence>
<dbReference type="InterPro" id="IPR001789">
    <property type="entry name" value="Sig_transdc_resp-reg_receiver"/>
</dbReference>
<dbReference type="CDD" id="cd17546">
    <property type="entry name" value="REC_hyHK_CKI1_RcsC-like"/>
    <property type="match status" value="1"/>
</dbReference>
<dbReference type="SMART" id="SM00448">
    <property type="entry name" value="REC"/>
    <property type="match status" value="1"/>
</dbReference>
<keyword evidence="3" id="KW-0472">Membrane</keyword>
<evidence type="ECO:0000259" key="5">
    <source>
        <dbReference type="PROSITE" id="PS50110"/>
    </source>
</evidence>
<evidence type="ECO:0000256" key="3">
    <source>
        <dbReference type="SAM" id="Phobius"/>
    </source>
</evidence>